<dbReference type="Pfam" id="PF07693">
    <property type="entry name" value="KAP_NTPase"/>
    <property type="match status" value="1"/>
</dbReference>
<comment type="caution">
    <text evidence="2">The sequence shown here is derived from an EMBL/GenBank/DDBJ whole genome shotgun (WGS) entry which is preliminary data.</text>
</comment>
<dbReference type="AlphaFoldDB" id="A0A5J4RBP4"/>
<dbReference type="EMBL" id="SNRY01001398">
    <property type="protein sequence ID" value="KAA6331228.1"/>
    <property type="molecule type" value="Genomic_DNA"/>
</dbReference>
<reference evidence="2" key="1">
    <citation type="submission" date="2019-03" db="EMBL/GenBank/DDBJ databases">
        <title>Single cell metagenomics reveals metabolic interactions within the superorganism composed of flagellate Streblomastix strix and complex community of Bacteroidetes bacteria on its surface.</title>
        <authorList>
            <person name="Treitli S.C."/>
            <person name="Kolisko M."/>
            <person name="Husnik F."/>
            <person name="Keeling P."/>
            <person name="Hampl V."/>
        </authorList>
    </citation>
    <scope>NUCLEOTIDE SEQUENCE</scope>
    <source>
        <strain evidence="2">STM</strain>
    </source>
</reference>
<dbReference type="InterPro" id="IPR011646">
    <property type="entry name" value="KAP_P-loop"/>
</dbReference>
<gene>
    <name evidence="2" type="ORF">EZS27_020148</name>
</gene>
<evidence type="ECO:0000259" key="1">
    <source>
        <dbReference type="Pfam" id="PF07693"/>
    </source>
</evidence>
<dbReference type="PANTHER" id="PTHR22674:SF6">
    <property type="entry name" value="NTPASE KAP FAMILY P-LOOP DOMAIN-CONTAINING PROTEIN 1"/>
    <property type="match status" value="1"/>
</dbReference>
<name>A0A5J4RBP4_9ZZZZ</name>
<evidence type="ECO:0000313" key="2">
    <source>
        <dbReference type="EMBL" id="KAA6331228.1"/>
    </source>
</evidence>
<protein>
    <recommendedName>
        <fullName evidence="1">KAP NTPase domain-containing protein</fullName>
    </recommendedName>
</protein>
<dbReference type="InterPro" id="IPR052754">
    <property type="entry name" value="NTPase_KAP_P-loop"/>
</dbReference>
<feature type="domain" description="KAP NTPase" evidence="1">
    <location>
        <begin position="45"/>
        <end position="247"/>
    </location>
</feature>
<accession>A0A5J4RBP4</accession>
<dbReference type="PANTHER" id="PTHR22674">
    <property type="entry name" value="NTPASE, KAP FAMILY P-LOOP DOMAIN-CONTAINING 1"/>
    <property type="match status" value="1"/>
</dbReference>
<proteinExistence type="predicted"/>
<sequence length="489" mass="56988">MFVILLIFSYKNNILKLYLPSFYSPFFVELRLKGVIKKNNDTIPTVVRKFRENFEKTISKTGLKSLVILIDDLDRCNPDRIIDNLEAIKLFLNVPKTAFVIGADERIVRHAIECRYRAPNIQSTEIEQYKGIVTDYLEKLIQVPYRLPRLSNADVETYMTLLFCYRDLSETDFNTVYDEFMKFREQDRHSSFNYEKVKSLVNGKKNIKQKEVAQQLQMVQQIAPMVTDGLKGNPRQIKRFLNTFTLRLDLAEVAKFDIDEKILAKLMVLEYIALARFKELCDCQQVQNGKPVQIVALEDYAQKTTNEKLNTELTAWNEDLILKWLRMLPSLKNINLMDYYWIARDKLVNTIDAESMVSQIIRIVYKSITTFTSKASLTTEVQKINQLSDEEKLVLFNMIKRNLLENPNEERNFDIIHAIINHGFQDMILIYKEILQNLLDNRKDSAIPAGMAIDMIKIGNQNSDFMALIKSFGKTTRIAKAIEINIKKQ</sequence>
<organism evidence="2">
    <name type="scientific">termite gut metagenome</name>
    <dbReference type="NCBI Taxonomy" id="433724"/>
    <lineage>
        <taxon>unclassified sequences</taxon>
        <taxon>metagenomes</taxon>
        <taxon>organismal metagenomes</taxon>
    </lineage>
</organism>